<dbReference type="RefSeq" id="WP_382346743.1">
    <property type="nucleotide sequence ID" value="NZ_JBHSMC010000001.1"/>
</dbReference>
<protein>
    <submittedName>
        <fullName evidence="2">ABC transporter permease</fullName>
    </submittedName>
</protein>
<feature type="transmembrane region" description="Helical" evidence="1">
    <location>
        <begin position="184"/>
        <end position="205"/>
    </location>
</feature>
<feature type="transmembrane region" description="Helical" evidence="1">
    <location>
        <begin position="44"/>
        <end position="65"/>
    </location>
</feature>
<organism evidence="2 3">
    <name type="scientific">Lederbergia graminis</name>
    <dbReference type="NCBI Taxonomy" id="735518"/>
    <lineage>
        <taxon>Bacteria</taxon>
        <taxon>Bacillati</taxon>
        <taxon>Bacillota</taxon>
        <taxon>Bacilli</taxon>
        <taxon>Bacillales</taxon>
        <taxon>Bacillaceae</taxon>
        <taxon>Lederbergia</taxon>
    </lineage>
</organism>
<proteinExistence type="predicted"/>
<evidence type="ECO:0000313" key="2">
    <source>
        <dbReference type="EMBL" id="MFC5463377.1"/>
    </source>
</evidence>
<feature type="transmembrane region" description="Helical" evidence="1">
    <location>
        <begin position="306"/>
        <end position="331"/>
    </location>
</feature>
<dbReference type="PANTHER" id="PTHR43471">
    <property type="entry name" value="ABC TRANSPORTER PERMEASE"/>
    <property type="match status" value="1"/>
</dbReference>
<evidence type="ECO:0000256" key="1">
    <source>
        <dbReference type="SAM" id="Phobius"/>
    </source>
</evidence>
<dbReference type="EMBL" id="JBHSMC010000001">
    <property type="protein sequence ID" value="MFC5463377.1"/>
    <property type="molecule type" value="Genomic_DNA"/>
</dbReference>
<keyword evidence="3" id="KW-1185">Reference proteome</keyword>
<keyword evidence="1" id="KW-0812">Transmembrane</keyword>
<keyword evidence="1" id="KW-0472">Membrane</keyword>
<feature type="transmembrane region" description="Helical" evidence="1">
    <location>
        <begin position="140"/>
        <end position="172"/>
    </location>
</feature>
<dbReference type="PANTHER" id="PTHR43471:SF14">
    <property type="entry name" value="ABC-2 TYPE TRANSPORT SYSTEM PERMEASE PROTEIN"/>
    <property type="match status" value="1"/>
</dbReference>
<dbReference type="Pfam" id="PF12679">
    <property type="entry name" value="ABC2_membrane_2"/>
    <property type="match status" value="1"/>
</dbReference>
<feature type="transmembrane region" description="Helical" evidence="1">
    <location>
        <begin position="98"/>
        <end position="119"/>
    </location>
</feature>
<name>A0ABW0LEM2_9BACI</name>
<gene>
    <name evidence="2" type="ORF">ACFPM4_01275</name>
</gene>
<keyword evidence="1" id="KW-1133">Transmembrane helix</keyword>
<comment type="caution">
    <text evidence="2">The sequence shown here is derived from an EMBL/GenBank/DDBJ whole genome shotgun (WGS) entry which is preliminary data.</text>
</comment>
<accession>A0ABW0LEM2</accession>
<dbReference type="Proteomes" id="UP001596147">
    <property type="component" value="Unassembled WGS sequence"/>
</dbReference>
<reference evidence="3" key="1">
    <citation type="journal article" date="2019" name="Int. J. Syst. Evol. Microbiol.">
        <title>The Global Catalogue of Microorganisms (GCM) 10K type strain sequencing project: providing services to taxonomists for standard genome sequencing and annotation.</title>
        <authorList>
            <consortium name="The Broad Institute Genomics Platform"/>
            <consortium name="The Broad Institute Genome Sequencing Center for Infectious Disease"/>
            <person name="Wu L."/>
            <person name="Ma J."/>
        </authorList>
    </citation>
    <scope>NUCLEOTIDE SEQUENCE [LARGE SCALE GENOMIC DNA]</scope>
    <source>
        <strain evidence="3">CGMCC 1.12237</strain>
    </source>
</reference>
<feature type="transmembrane region" description="Helical" evidence="1">
    <location>
        <begin position="212"/>
        <end position="233"/>
    </location>
</feature>
<evidence type="ECO:0000313" key="3">
    <source>
        <dbReference type="Proteomes" id="UP001596147"/>
    </source>
</evidence>
<sequence length="338" mass="37443">MKIIQKINLFQSKKDEPKLKRTNSSIHPFWVLVQKEASDHVSSWRVIILVILLALTCFGSLYTALSGIREVAAEITTDDAFLFLKLFTIRDPNGTLPAFYEFVSFIGPLLGIALGFDAVNSEYNKGTLSRVVSQPIPRDYIINAKFVSSILIISALLFSLGFLVIGLGIIMIGIPPTPEEFLRIFSFIILSICYIAFWVNLSILFSIRFKQAATSALSSIAIWLFFTVFYSMIVKLIGDSIYNGEAIEQVTANQELIANLSRFSPSYLFSEATMVLLSPSIRTLGPLSMEQLVGALPSALPLSQSLLIITPQLIALIAATLICFGISYASFMRKEIRS</sequence>